<comment type="caution">
    <text evidence="2">The sequence shown here is derived from an EMBL/GenBank/DDBJ whole genome shotgun (WGS) entry which is preliminary data.</text>
</comment>
<protein>
    <recommendedName>
        <fullName evidence="1">F-box domain-containing protein</fullName>
    </recommendedName>
</protein>
<keyword evidence="3" id="KW-1185">Reference proteome</keyword>
<reference evidence="2 3" key="1">
    <citation type="journal article" date="2023" name="G3 (Bethesda)">
        <title>A haplotype-resolved chromosome-scale genome for Quercus rubra L. provides insights into the genetics of adaptive traits for red oak species.</title>
        <authorList>
            <person name="Kapoor B."/>
            <person name="Jenkins J."/>
            <person name="Schmutz J."/>
            <person name="Zhebentyayeva T."/>
            <person name="Kuelheim C."/>
            <person name="Coggeshall M."/>
            <person name="Heim C."/>
            <person name="Lasky J.R."/>
            <person name="Leites L."/>
            <person name="Islam-Faridi N."/>
            <person name="Romero-Severson J."/>
            <person name="DeLeo V.L."/>
            <person name="Lucas S.M."/>
            <person name="Lazic D."/>
            <person name="Gailing O."/>
            <person name="Carlson J."/>
            <person name="Staton M."/>
        </authorList>
    </citation>
    <scope>NUCLEOTIDE SEQUENCE [LARGE SCALE GENOMIC DNA]</scope>
    <source>
        <strain evidence="2">Pseudo-F2</strain>
    </source>
</reference>
<accession>A0AAN7ETV2</accession>
<dbReference type="PANTHER" id="PTHR31672:SF13">
    <property type="entry name" value="F-BOX PROTEIN CPR30-LIKE"/>
    <property type="match status" value="1"/>
</dbReference>
<proteinExistence type="predicted"/>
<dbReference type="InterPro" id="IPR036047">
    <property type="entry name" value="F-box-like_dom_sf"/>
</dbReference>
<dbReference type="PANTHER" id="PTHR31672">
    <property type="entry name" value="BNACNNG10540D PROTEIN"/>
    <property type="match status" value="1"/>
</dbReference>
<gene>
    <name evidence="2" type="ORF">RGQ29_029033</name>
</gene>
<sequence>MNLLRHSKGSDEESKENRSLPKDMIYDIMLRLPGKSIFRFKCVSKTLNTSILSDPLFIHNYFTPKLQQKQLKKPTLLGFFYKVHNPQNLNHCVDQCYKDQEVSFVPMCHQGVPIASRSFKQGLGNFIASSNGLVLYGHHPKNYYVCNTVTNTWFALPPPIHTDDYHTEVPHNMYASDDTIKNLVGFYCQEENEQLSHHDVDAITNHIHQSYKVVRFFVKQASNNDWEMVVKIYSSDTGVWKESKLDDFGMPLYHVVAMSSYSISIRGVFFCSTTISTGMLIFAYVFNMASDGLDVLIEGPSSSHINGRAHGVIGESHLGFLQCAVGHDEGFEVYMLKQKLHSYFDKECYPFVYRSEWTLRHRVSTNDITNTLSPSKRGTFPVAFHAQNSHILYLRIGNQMICFDMQSGRLDFVPYDHSHGLICCSCCYLLEPFFYNLESWPLSPLPRQN</sequence>
<name>A0AAN7ETV2_QUERU</name>
<dbReference type="Proteomes" id="UP001324115">
    <property type="component" value="Unassembled WGS sequence"/>
</dbReference>
<dbReference type="SMART" id="SM00256">
    <property type="entry name" value="FBOX"/>
    <property type="match status" value="1"/>
</dbReference>
<dbReference type="Pfam" id="PF00646">
    <property type="entry name" value="F-box"/>
    <property type="match status" value="1"/>
</dbReference>
<dbReference type="EMBL" id="JAXUIC010000008">
    <property type="protein sequence ID" value="KAK4579193.1"/>
    <property type="molecule type" value="Genomic_DNA"/>
</dbReference>
<feature type="domain" description="F-box" evidence="1">
    <location>
        <begin position="20"/>
        <end position="60"/>
    </location>
</feature>
<evidence type="ECO:0000313" key="2">
    <source>
        <dbReference type="EMBL" id="KAK4579193.1"/>
    </source>
</evidence>
<organism evidence="2 3">
    <name type="scientific">Quercus rubra</name>
    <name type="common">Northern red oak</name>
    <name type="synonym">Quercus borealis</name>
    <dbReference type="NCBI Taxonomy" id="3512"/>
    <lineage>
        <taxon>Eukaryota</taxon>
        <taxon>Viridiplantae</taxon>
        <taxon>Streptophyta</taxon>
        <taxon>Embryophyta</taxon>
        <taxon>Tracheophyta</taxon>
        <taxon>Spermatophyta</taxon>
        <taxon>Magnoliopsida</taxon>
        <taxon>eudicotyledons</taxon>
        <taxon>Gunneridae</taxon>
        <taxon>Pentapetalae</taxon>
        <taxon>rosids</taxon>
        <taxon>fabids</taxon>
        <taxon>Fagales</taxon>
        <taxon>Fagaceae</taxon>
        <taxon>Quercus</taxon>
    </lineage>
</organism>
<dbReference type="InterPro" id="IPR001810">
    <property type="entry name" value="F-box_dom"/>
</dbReference>
<dbReference type="CDD" id="cd22157">
    <property type="entry name" value="F-box_AtFBW1-like"/>
    <property type="match status" value="1"/>
</dbReference>
<evidence type="ECO:0000259" key="1">
    <source>
        <dbReference type="SMART" id="SM00256"/>
    </source>
</evidence>
<evidence type="ECO:0000313" key="3">
    <source>
        <dbReference type="Proteomes" id="UP001324115"/>
    </source>
</evidence>
<dbReference type="InterPro" id="IPR050796">
    <property type="entry name" value="SCF_F-box_component"/>
</dbReference>
<dbReference type="InterPro" id="IPR056592">
    <property type="entry name" value="Beta-prop_At3g26010-like"/>
</dbReference>
<dbReference type="AlphaFoldDB" id="A0AAN7ETV2"/>
<dbReference type="Pfam" id="PF24750">
    <property type="entry name" value="b-prop_At3g26010-like"/>
    <property type="match status" value="1"/>
</dbReference>
<dbReference type="SUPFAM" id="SSF81383">
    <property type="entry name" value="F-box domain"/>
    <property type="match status" value="1"/>
</dbReference>